<organism evidence="1 2">
    <name type="scientific">Mongoliibacter ruber</name>
    <dbReference type="NCBI Taxonomy" id="1750599"/>
    <lineage>
        <taxon>Bacteria</taxon>
        <taxon>Pseudomonadati</taxon>
        <taxon>Bacteroidota</taxon>
        <taxon>Cytophagia</taxon>
        <taxon>Cytophagales</taxon>
        <taxon>Cyclobacteriaceae</taxon>
        <taxon>Mongoliibacter</taxon>
    </lineage>
</organism>
<keyword evidence="2" id="KW-1185">Reference proteome</keyword>
<evidence type="ECO:0000313" key="1">
    <source>
        <dbReference type="EMBL" id="PRY90608.1"/>
    </source>
</evidence>
<evidence type="ECO:0000313" key="2">
    <source>
        <dbReference type="Proteomes" id="UP000238157"/>
    </source>
</evidence>
<dbReference type="RefSeq" id="WP_106131849.1">
    <property type="nucleotide sequence ID" value="NZ_PVTR01000001.1"/>
</dbReference>
<gene>
    <name evidence="1" type="ORF">CLW00_101272</name>
</gene>
<dbReference type="Proteomes" id="UP000238157">
    <property type="component" value="Unassembled WGS sequence"/>
</dbReference>
<accession>A0A2T0WV91</accession>
<proteinExistence type="predicted"/>
<name>A0A2T0WV91_9BACT</name>
<comment type="caution">
    <text evidence="1">The sequence shown here is derived from an EMBL/GenBank/DDBJ whole genome shotgun (WGS) entry which is preliminary data.</text>
</comment>
<dbReference type="AlphaFoldDB" id="A0A2T0WV91"/>
<reference evidence="1 2" key="1">
    <citation type="submission" date="2018-03" db="EMBL/GenBank/DDBJ databases">
        <title>Genomic Encyclopedia of Archaeal and Bacterial Type Strains, Phase II (KMG-II): from individual species to whole genera.</title>
        <authorList>
            <person name="Goeker M."/>
        </authorList>
    </citation>
    <scope>NUCLEOTIDE SEQUENCE [LARGE SCALE GENOMIC DNA]</scope>
    <source>
        <strain evidence="1 2">DSM 27929</strain>
    </source>
</reference>
<protein>
    <submittedName>
        <fullName evidence="1">Uncharacterized protein</fullName>
    </submittedName>
</protein>
<dbReference type="EMBL" id="PVTR01000001">
    <property type="protein sequence ID" value="PRY90608.1"/>
    <property type="molecule type" value="Genomic_DNA"/>
</dbReference>
<sequence length="66" mass="7722">MDKSIQLSNLKAQLEAKRKKVLEDPDIPSQRLDQLTKEMTALFTEIQQLEAEVYPDNEQSENHHTR</sequence>